<reference evidence="2" key="1">
    <citation type="submission" date="2023-10" db="EMBL/GenBank/DDBJ databases">
        <authorList>
            <person name="Chen Y."/>
            <person name="Shah S."/>
            <person name="Dougan E. K."/>
            <person name="Thang M."/>
            <person name="Chan C."/>
        </authorList>
    </citation>
    <scope>NUCLEOTIDE SEQUENCE [LARGE SCALE GENOMIC DNA]</scope>
</reference>
<feature type="transmembrane region" description="Helical" evidence="1">
    <location>
        <begin position="109"/>
        <end position="131"/>
    </location>
</feature>
<dbReference type="Proteomes" id="UP001189429">
    <property type="component" value="Unassembled WGS sequence"/>
</dbReference>
<comment type="caution">
    <text evidence="2">The sequence shown here is derived from an EMBL/GenBank/DDBJ whole genome shotgun (WGS) entry which is preliminary data.</text>
</comment>
<dbReference type="EMBL" id="CAUYUJ010014971">
    <property type="protein sequence ID" value="CAK0848362.1"/>
    <property type="molecule type" value="Genomic_DNA"/>
</dbReference>
<keyword evidence="1" id="KW-0812">Transmembrane</keyword>
<evidence type="ECO:0000313" key="2">
    <source>
        <dbReference type="EMBL" id="CAK0848362.1"/>
    </source>
</evidence>
<proteinExistence type="predicted"/>
<protein>
    <submittedName>
        <fullName evidence="2">Uncharacterized protein</fullName>
    </submittedName>
</protein>
<gene>
    <name evidence="2" type="ORF">PCOR1329_LOCUS41310</name>
</gene>
<name>A0ABN9TRE3_9DINO</name>
<evidence type="ECO:0000256" key="1">
    <source>
        <dbReference type="SAM" id="Phobius"/>
    </source>
</evidence>
<feature type="non-terminal residue" evidence="2">
    <location>
        <position position="384"/>
    </location>
</feature>
<accession>A0ABN9TRE3</accession>
<organism evidence="2 3">
    <name type="scientific">Prorocentrum cordatum</name>
    <dbReference type="NCBI Taxonomy" id="2364126"/>
    <lineage>
        <taxon>Eukaryota</taxon>
        <taxon>Sar</taxon>
        <taxon>Alveolata</taxon>
        <taxon>Dinophyceae</taxon>
        <taxon>Prorocentrales</taxon>
        <taxon>Prorocentraceae</taxon>
        <taxon>Prorocentrum</taxon>
    </lineage>
</organism>
<keyword evidence="3" id="KW-1185">Reference proteome</keyword>
<keyword evidence="1" id="KW-0472">Membrane</keyword>
<sequence length="384" mass="45103">MVSASRLEWLRLAFARQCRVRLNAHRDRVIVHLVLLPIIDTHMLNGHALVVVQALLLSLFSRLWSSTMAMRRRRGSRTSPSTSSGFLDKDFNAVPKATEGMTEMMGMALMMHLVLAEVGADVVVGILSVVLVMVRRMMILGVKAAILGLWAAMERKRHDTMLFCLRCRHSLVVLQMLLFKSVAMCCRFEQMYCQVVPMYCQSVTDCCQVYPMNCQIVPRYCKVVMTGYVVEKRYCQVVPIHSLVEWRCCQAVLTLYCQIVERCCRAVEMDCHALRLSCLVKWRYCQVVWMYCQIVPRCCQVVWEYFQVVKVCYQVVVMYWTLVWMYCQVVMEYWQVVWMYCQIGPRYCQIVWVYFQAVKVYYQVAMTCRTLVWMYCQVVMEYCQ</sequence>
<feature type="transmembrane region" description="Helical" evidence="1">
    <location>
        <begin position="44"/>
        <end position="64"/>
    </location>
</feature>
<keyword evidence="1" id="KW-1133">Transmembrane helix</keyword>
<evidence type="ECO:0000313" key="3">
    <source>
        <dbReference type="Proteomes" id="UP001189429"/>
    </source>
</evidence>